<organism evidence="3 4">
    <name type="scientific">Aegilops tauschii subsp. strangulata</name>
    <name type="common">Goatgrass</name>
    <dbReference type="NCBI Taxonomy" id="200361"/>
    <lineage>
        <taxon>Eukaryota</taxon>
        <taxon>Viridiplantae</taxon>
        <taxon>Streptophyta</taxon>
        <taxon>Embryophyta</taxon>
        <taxon>Tracheophyta</taxon>
        <taxon>Spermatophyta</taxon>
        <taxon>Magnoliopsida</taxon>
        <taxon>Liliopsida</taxon>
        <taxon>Poales</taxon>
        <taxon>Poaceae</taxon>
        <taxon>BOP clade</taxon>
        <taxon>Pooideae</taxon>
        <taxon>Triticodae</taxon>
        <taxon>Triticeae</taxon>
        <taxon>Triticinae</taxon>
        <taxon>Aegilops</taxon>
    </lineage>
</organism>
<evidence type="ECO:0000259" key="2">
    <source>
        <dbReference type="PROSITE" id="PS50004"/>
    </source>
</evidence>
<feature type="compositionally biased region" description="Pro residues" evidence="1">
    <location>
        <begin position="225"/>
        <end position="234"/>
    </location>
</feature>
<dbReference type="PANTHER" id="PTHR32246:SF24">
    <property type="entry name" value="OS07G0670200 PROTEIN"/>
    <property type="match status" value="1"/>
</dbReference>
<feature type="compositionally biased region" description="Pro residues" evidence="1">
    <location>
        <begin position="358"/>
        <end position="373"/>
    </location>
</feature>
<dbReference type="SUPFAM" id="SSF49562">
    <property type="entry name" value="C2 domain (Calcium/lipid-binding domain, CaLB)"/>
    <property type="match status" value="1"/>
</dbReference>
<evidence type="ECO:0000256" key="1">
    <source>
        <dbReference type="SAM" id="MobiDB-lite"/>
    </source>
</evidence>
<dbReference type="SMART" id="SM00239">
    <property type="entry name" value="C2"/>
    <property type="match status" value="1"/>
</dbReference>
<accession>A0A453AR17</accession>
<feature type="region of interest" description="Disordered" evidence="1">
    <location>
        <begin position="211"/>
        <end position="337"/>
    </location>
</feature>
<dbReference type="EnsemblPlants" id="AET2Gv20229500.2">
    <property type="protein sequence ID" value="AET2Gv20229500.2"/>
    <property type="gene ID" value="AET2Gv20229500"/>
</dbReference>
<reference evidence="4" key="2">
    <citation type="journal article" date="2017" name="Nat. Plants">
        <title>The Aegilops tauschii genome reveals multiple impacts of transposons.</title>
        <authorList>
            <person name="Zhao G."/>
            <person name="Zou C."/>
            <person name="Li K."/>
            <person name="Wang K."/>
            <person name="Li T."/>
            <person name="Gao L."/>
            <person name="Zhang X."/>
            <person name="Wang H."/>
            <person name="Yang Z."/>
            <person name="Liu X."/>
            <person name="Jiang W."/>
            <person name="Mao L."/>
            <person name="Kong X."/>
            <person name="Jiao Y."/>
            <person name="Jia J."/>
        </authorList>
    </citation>
    <scope>NUCLEOTIDE SEQUENCE [LARGE SCALE GENOMIC DNA]</scope>
    <source>
        <strain evidence="4">cv. AL8/78</strain>
    </source>
</reference>
<dbReference type="GO" id="GO:0006952">
    <property type="term" value="P:defense response"/>
    <property type="evidence" value="ECO:0007669"/>
    <property type="project" value="InterPro"/>
</dbReference>
<sequence length="439" mass="45685">MAYRVLEVTLLSAKDLKSVNLITRMEVYAVATISGDPITRQCTPPDPHGGRNPTWNATLQFAVPPTAEEATGGCLHILLRVERIFGGDRDVGEVIVPLSEILSGVGHGADYGAHSMPQFASYQIRKVHRTEVRGLLYLTYRLGPIVLPEPHLEIPVDEWPVVAYPVKQVMPPPPPPPQAAWPGYVAAAPPAKPPAGYVAVPPAKPAGYLDVPFSPERAPGHTAWPAPPKPPVPSPAKQEGHAAVPPSPKPSWYGTAPSPAKQEGHAAVPPSPKPSGYGTAPSPAKQEGHVAVPPSPNPSVHAVPPSPKPVTNVAVPPSPKPSGGHVSMPPSPAPYGQVVSMPPSPAPYGQVVSMPPAPKPAAPVVVSPPPKPANLPADHNPSMEFGWGLGAGLVSGAISGMLAGGNKGEPTAYAPQVAPLARSRQVSVSKTYGRDVYTH</sequence>
<evidence type="ECO:0000313" key="4">
    <source>
        <dbReference type="Proteomes" id="UP000015105"/>
    </source>
</evidence>
<reference evidence="3" key="3">
    <citation type="journal article" date="2017" name="Nature">
        <title>Genome sequence of the progenitor of the wheat D genome Aegilops tauschii.</title>
        <authorList>
            <person name="Luo M.C."/>
            <person name="Gu Y.Q."/>
            <person name="Puiu D."/>
            <person name="Wang H."/>
            <person name="Twardziok S.O."/>
            <person name="Deal K.R."/>
            <person name="Huo N."/>
            <person name="Zhu T."/>
            <person name="Wang L."/>
            <person name="Wang Y."/>
            <person name="McGuire P.E."/>
            <person name="Liu S."/>
            <person name="Long H."/>
            <person name="Ramasamy R.K."/>
            <person name="Rodriguez J.C."/>
            <person name="Van S.L."/>
            <person name="Yuan L."/>
            <person name="Wang Z."/>
            <person name="Xia Z."/>
            <person name="Xiao L."/>
            <person name="Anderson O.D."/>
            <person name="Ouyang S."/>
            <person name="Liang Y."/>
            <person name="Zimin A.V."/>
            <person name="Pertea G."/>
            <person name="Qi P."/>
            <person name="Bennetzen J.L."/>
            <person name="Dai X."/>
            <person name="Dawson M.W."/>
            <person name="Muller H.G."/>
            <person name="Kugler K."/>
            <person name="Rivarola-Duarte L."/>
            <person name="Spannagl M."/>
            <person name="Mayer K.F.X."/>
            <person name="Lu F.H."/>
            <person name="Bevan M.W."/>
            <person name="Leroy P."/>
            <person name="Li P."/>
            <person name="You F.M."/>
            <person name="Sun Q."/>
            <person name="Liu Z."/>
            <person name="Lyons E."/>
            <person name="Wicker T."/>
            <person name="Salzberg S.L."/>
            <person name="Devos K.M."/>
            <person name="Dvorak J."/>
        </authorList>
    </citation>
    <scope>NUCLEOTIDE SEQUENCE [LARGE SCALE GENOMIC DNA]</scope>
    <source>
        <strain evidence="3">cv. AL8/78</strain>
    </source>
</reference>
<proteinExistence type="predicted"/>
<dbReference type="PRINTS" id="PR01217">
    <property type="entry name" value="PRICHEXTENSN"/>
</dbReference>
<feature type="region of interest" description="Disordered" evidence="1">
    <location>
        <begin position="358"/>
        <end position="379"/>
    </location>
</feature>
<dbReference type="InterPro" id="IPR000008">
    <property type="entry name" value="C2_dom"/>
</dbReference>
<dbReference type="Gramene" id="AET2Gv20229500.2">
    <property type="protein sequence ID" value="AET2Gv20229500.2"/>
    <property type="gene ID" value="AET2Gv20229500"/>
</dbReference>
<feature type="domain" description="C2" evidence="2">
    <location>
        <begin position="1"/>
        <end position="111"/>
    </location>
</feature>
<dbReference type="AlphaFoldDB" id="A0A453AR17"/>
<protein>
    <recommendedName>
        <fullName evidence="2">C2 domain-containing protein</fullName>
    </recommendedName>
</protein>
<dbReference type="Proteomes" id="UP000015105">
    <property type="component" value="Chromosome 2D"/>
</dbReference>
<reference evidence="3" key="4">
    <citation type="submission" date="2019-03" db="UniProtKB">
        <authorList>
            <consortium name="EnsemblPlants"/>
        </authorList>
    </citation>
    <scope>IDENTIFICATION</scope>
</reference>
<dbReference type="PANTHER" id="PTHR32246">
    <property type="entry name" value="INGRESSION PROTEIN FIC1"/>
    <property type="match status" value="1"/>
</dbReference>
<dbReference type="Gene3D" id="2.60.40.150">
    <property type="entry name" value="C2 domain"/>
    <property type="match status" value="1"/>
</dbReference>
<reference evidence="3" key="5">
    <citation type="journal article" date="2021" name="G3 (Bethesda)">
        <title>Aegilops tauschii genome assembly Aet v5.0 features greater sequence contiguity and improved annotation.</title>
        <authorList>
            <person name="Wang L."/>
            <person name="Zhu T."/>
            <person name="Rodriguez J.C."/>
            <person name="Deal K.R."/>
            <person name="Dubcovsky J."/>
            <person name="McGuire P.E."/>
            <person name="Lux T."/>
            <person name="Spannagl M."/>
            <person name="Mayer K.F.X."/>
            <person name="Baldrich P."/>
            <person name="Meyers B.C."/>
            <person name="Huo N."/>
            <person name="Gu Y.Q."/>
            <person name="Zhou H."/>
            <person name="Devos K.M."/>
            <person name="Bennetzen J.L."/>
            <person name="Unver T."/>
            <person name="Budak H."/>
            <person name="Gulick P.J."/>
            <person name="Galiba G."/>
            <person name="Kalapos B."/>
            <person name="Nelson D.R."/>
            <person name="Li P."/>
            <person name="You F.M."/>
            <person name="Luo M.C."/>
            <person name="Dvorak J."/>
        </authorList>
    </citation>
    <scope>NUCLEOTIDE SEQUENCE [LARGE SCALE GENOMIC DNA]</scope>
    <source>
        <strain evidence="3">cv. AL8/78</strain>
    </source>
</reference>
<dbReference type="InterPro" id="IPR035892">
    <property type="entry name" value="C2_domain_sf"/>
</dbReference>
<dbReference type="InterPro" id="IPR044750">
    <property type="entry name" value="C2_SRC2/BAP"/>
</dbReference>
<reference evidence="4" key="1">
    <citation type="journal article" date="2014" name="Science">
        <title>Ancient hybridizations among the ancestral genomes of bread wheat.</title>
        <authorList>
            <consortium name="International Wheat Genome Sequencing Consortium,"/>
            <person name="Marcussen T."/>
            <person name="Sandve S.R."/>
            <person name="Heier L."/>
            <person name="Spannagl M."/>
            <person name="Pfeifer M."/>
            <person name="Jakobsen K.S."/>
            <person name="Wulff B.B."/>
            <person name="Steuernagel B."/>
            <person name="Mayer K.F."/>
            <person name="Olsen O.A."/>
        </authorList>
    </citation>
    <scope>NUCLEOTIDE SEQUENCE [LARGE SCALE GENOMIC DNA]</scope>
    <source>
        <strain evidence="4">cv. AL8/78</strain>
    </source>
</reference>
<dbReference type="PROSITE" id="PS50004">
    <property type="entry name" value="C2"/>
    <property type="match status" value="1"/>
</dbReference>
<evidence type="ECO:0000313" key="3">
    <source>
        <dbReference type="EnsemblPlants" id="AET2Gv20229500.2"/>
    </source>
</evidence>
<name>A0A453AR17_AEGTS</name>
<dbReference type="Pfam" id="PF00168">
    <property type="entry name" value="C2"/>
    <property type="match status" value="1"/>
</dbReference>
<dbReference type="CDD" id="cd04051">
    <property type="entry name" value="C2_SRC2_like"/>
    <property type="match status" value="1"/>
</dbReference>
<keyword evidence="4" id="KW-1185">Reference proteome</keyword>